<dbReference type="InterPro" id="IPR001387">
    <property type="entry name" value="Cro/C1-type_HTH"/>
</dbReference>
<dbReference type="RefSeq" id="WP_047698637.1">
    <property type="nucleotide sequence ID" value="NZ_LT629790.1"/>
</dbReference>
<sequence length="148" mass="16353">MHHPKGFPSKLVRLRADAGMTQRELAKASGLSVPQISRYEMGTSKPRMTALVKLAAALNRDVSELVDVEDQPEITEISLVSEDESSIPIALPKETYERLQQEANEYGVSLDVMLSAVIHWHHSLHTGNVLTLEEALEKAVAELEAWPG</sequence>
<evidence type="ECO:0000259" key="2">
    <source>
        <dbReference type="PROSITE" id="PS50943"/>
    </source>
</evidence>
<dbReference type="EMBL" id="LT629790">
    <property type="protein sequence ID" value="SDU61441.1"/>
    <property type="molecule type" value="Genomic_DNA"/>
</dbReference>
<evidence type="ECO:0000313" key="4">
    <source>
        <dbReference type="Proteomes" id="UP000183772"/>
    </source>
</evidence>
<keyword evidence="1" id="KW-0238">DNA-binding</keyword>
<dbReference type="AlphaFoldDB" id="A0AAX2DF43"/>
<dbReference type="InterPro" id="IPR010982">
    <property type="entry name" value="Lambda_DNA-bd_dom_sf"/>
</dbReference>
<dbReference type="PANTHER" id="PTHR46797:SF1">
    <property type="entry name" value="METHYLPHOSPHONATE SYNTHASE"/>
    <property type="match status" value="1"/>
</dbReference>
<feature type="domain" description="HTH cro/C1-type" evidence="2">
    <location>
        <begin position="11"/>
        <end position="65"/>
    </location>
</feature>
<dbReference type="GO" id="GO:0005829">
    <property type="term" value="C:cytosol"/>
    <property type="evidence" value="ECO:0007669"/>
    <property type="project" value="TreeGrafter"/>
</dbReference>
<dbReference type="SMART" id="SM00530">
    <property type="entry name" value="HTH_XRE"/>
    <property type="match status" value="1"/>
</dbReference>
<dbReference type="PROSITE" id="PS50943">
    <property type="entry name" value="HTH_CROC1"/>
    <property type="match status" value="1"/>
</dbReference>
<reference evidence="3 4" key="1">
    <citation type="submission" date="2016-10" db="EMBL/GenBank/DDBJ databases">
        <authorList>
            <person name="Varghese N."/>
            <person name="Submissions S."/>
        </authorList>
    </citation>
    <scope>NUCLEOTIDE SEQUENCE [LARGE SCALE GENOMIC DNA]</scope>
    <source>
        <strain evidence="3 4">DSM 16733</strain>
    </source>
</reference>
<dbReference type="GO" id="GO:0003677">
    <property type="term" value="F:DNA binding"/>
    <property type="evidence" value="ECO:0007669"/>
    <property type="project" value="UniProtKB-KW"/>
</dbReference>
<dbReference type="GO" id="GO:0003700">
    <property type="term" value="F:DNA-binding transcription factor activity"/>
    <property type="evidence" value="ECO:0007669"/>
    <property type="project" value="TreeGrafter"/>
</dbReference>
<dbReference type="Proteomes" id="UP000183772">
    <property type="component" value="Chromosome I"/>
</dbReference>
<dbReference type="GeneID" id="76213737"/>
<protein>
    <submittedName>
        <fullName evidence="3">Transcriptional regulator, contains XRE-family HTH domain</fullName>
    </submittedName>
</protein>
<gene>
    <name evidence="3" type="ORF">SAMN05216476_3651</name>
</gene>
<dbReference type="Pfam" id="PF01381">
    <property type="entry name" value="HTH_3"/>
    <property type="match status" value="1"/>
</dbReference>
<keyword evidence="4" id="KW-1185">Reference proteome</keyword>
<dbReference type="PANTHER" id="PTHR46797">
    <property type="entry name" value="HTH-TYPE TRANSCRIPTIONAL REGULATOR"/>
    <property type="match status" value="1"/>
</dbReference>
<proteinExistence type="predicted"/>
<evidence type="ECO:0000313" key="3">
    <source>
        <dbReference type="EMBL" id="SDU61441.1"/>
    </source>
</evidence>
<dbReference type="SUPFAM" id="SSF47413">
    <property type="entry name" value="lambda repressor-like DNA-binding domains"/>
    <property type="match status" value="1"/>
</dbReference>
<dbReference type="Gene3D" id="1.10.260.40">
    <property type="entry name" value="lambda repressor-like DNA-binding domains"/>
    <property type="match status" value="1"/>
</dbReference>
<evidence type="ECO:0000256" key="1">
    <source>
        <dbReference type="ARBA" id="ARBA00023125"/>
    </source>
</evidence>
<dbReference type="CDD" id="cd00093">
    <property type="entry name" value="HTH_XRE"/>
    <property type="match status" value="1"/>
</dbReference>
<dbReference type="InterPro" id="IPR050807">
    <property type="entry name" value="TransReg_Diox_bact_type"/>
</dbReference>
<accession>A0AAX2DF43</accession>
<name>A0AAX2DF43_9PSED</name>
<organism evidence="3 4">
    <name type="scientific">Pseudomonas mediterranea</name>
    <dbReference type="NCBI Taxonomy" id="183795"/>
    <lineage>
        <taxon>Bacteria</taxon>
        <taxon>Pseudomonadati</taxon>
        <taxon>Pseudomonadota</taxon>
        <taxon>Gammaproteobacteria</taxon>
        <taxon>Pseudomonadales</taxon>
        <taxon>Pseudomonadaceae</taxon>
        <taxon>Pseudomonas</taxon>
    </lineage>
</organism>